<evidence type="ECO:0000313" key="2">
    <source>
        <dbReference type="Proteomes" id="UP000708805"/>
    </source>
</evidence>
<reference evidence="1" key="1">
    <citation type="submission" date="2021-04" db="EMBL/GenBank/DDBJ databases">
        <title>Genomic characterization of endocarditis-associated Neisseria elongata subsp. nitroreducens.</title>
        <authorList>
            <person name="Schorner M."/>
            <person name="Passarelli-Araujo H."/>
            <person name="Scheffer M."/>
            <person name="Barazzetti F."/>
            <person name="Martins J."/>
            <person name="Machado H."/>
            <person name="Palmeiro J."/>
            <person name="Bazzo M."/>
        </authorList>
    </citation>
    <scope>NUCLEOTIDE SEQUENCE</scope>
    <source>
        <strain evidence="1">Nel_M001</strain>
    </source>
</reference>
<name>A0A9X0ZT39_NEIEL</name>
<accession>A0A9X0ZT39</accession>
<proteinExistence type="predicted"/>
<comment type="caution">
    <text evidence="1">The sequence shown here is derived from an EMBL/GenBank/DDBJ whole genome shotgun (WGS) entry which is preliminary data.</text>
</comment>
<sequence length="116" mass="13472">MKNSAKNKSIKKHIEDLRNALYKRDLTVSAEEEAPACGIVWMLSHAYFTQLPAIAFHDTSIIRLHESDSCYLMEKPEISLYFTKTNRHSWQHDLVAFIETLMQYIYAAETLHNKAV</sequence>
<gene>
    <name evidence="1" type="ORF">J8641_05220</name>
</gene>
<dbReference type="AlphaFoldDB" id="A0A9X0ZT39"/>
<organism evidence="1 2">
    <name type="scientific">Neisseria elongata subsp. nitroreducens</name>
    <dbReference type="NCBI Taxonomy" id="90367"/>
    <lineage>
        <taxon>Bacteria</taxon>
        <taxon>Pseudomonadati</taxon>
        <taxon>Pseudomonadota</taxon>
        <taxon>Betaproteobacteria</taxon>
        <taxon>Neisseriales</taxon>
        <taxon>Neisseriaceae</taxon>
        <taxon>Neisseria</taxon>
    </lineage>
</organism>
<dbReference type="Proteomes" id="UP000708805">
    <property type="component" value="Unassembled WGS sequence"/>
</dbReference>
<protein>
    <submittedName>
        <fullName evidence="1">Uncharacterized protein</fullName>
    </submittedName>
</protein>
<evidence type="ECO:0000313" key="1">
    <source>
        <dbReference type="EMBL" id="MBS9340224.1"/>
    </source>
</evidence>
<dbReference type="EMBL" id="JAGJWT010000003">
    <property type="protein sequence ID" value="MBS9340224.1"/>
    <property type="molecule type" value="Genomic_DNA"/>
</dbReference>